<organism evidence="1 2">
    <name type="scientific">Racocetra fulgida</name>
    <dbReference type="NCBI Taxonomy" id="60492"/>
    <lineage>
        <taxon>Eukaryota</taxon>
        <taxon>Fungi</taxon>
        <taxon>Fungi incertae sedis</taxon>
        <taxon>Mucoromycota</taxon>
        <taxon>Glomeromycotina</taxon>
        <taxon>Glomeromycetes</taxon>
        <taxon>Diversisporales</taxon>
        <taxon>Gigasporaceae</taxon>
        <taxon>Racocetra</taxon>
    </lineage>
</organism>
<protein>
    <submittedName>
        <fullName evidence="1">491_t:CDS:1</fullName>
    </submittedName>
</protein>
<dbReference type="PANTHER" id="PTHR46579:SF1">
    <property type="entry name" value="F5_8 TYPE C DOMAIN-CONTAINING PROTEIN"/>
    <property type="match status" value="1"/>
</dbReference>
<dbReference type="PANTHER" id="PTHR46579">
    <property type="entry name" value="F5/8 TYPE C DOMAIN-CONTAINING PROTEIN-RELATED"/>
    <property type="match status" value="1"/>
</dbReference>
<evidence type="ECO:0000313" key="1">
    <source>
        <dbReference type="EMBL" id="CAG8732126.1"/>
    </source>
</evidence>
<dbReference type="Proteomes" id="UP000789396">
    <property type="component" value="Unassembled WGS sequence"/>
</dbReference>
<comment type="caution">
    <text evidence="1">The sequence shown here is derived from an EMBL/GenBank/DDBJ whole genome shotgun (WGS) entry which is preliminary data.</text>
</comment>
<dbReference type="OrthoDB" id="2431110at2759"/>
<name>A0A9N9NF84_9GLOM</name>
<gene>
    <name evidence="1" type="ORF">RFULGI_LOCUS12221</name>
</gene>
<accession>A0A9N9NF84</accession>
<dbReference type="EMBL" id="CAJVPZ010028700">
    <property type="protein sequence ID" value="CAG8732126.1"/>
    <property type="molecule type" value="Genomic_DNA"/>
</dbReference>
<evidence type="ECO:0000313" key="2">
    <source>
        <dbReference type="Proteomes" id="UP000789396"/>
    </source>
</evidence>
<keyword evidence="2" id="KW-1185">Reference proteome</keyword>
<sequence>HFVRACNLLVSRIINENELKEAYERLKDMACIIESTYGPEFITSNIHLALHISDCCQDYGSLALTSTMDNEELKYFLSLRYQTSVALKIYDTEPIPGHMLFPSYIGVIISLELKNLCMNGMKYYTE</sequence>
<reference evidence="1" key="1">
    <citation type="submission" date="2021-06" db="EMBL/GenBank/DDBJ databases">
        <authorList>
            <person name="Kallberg Y."/>
            <person name="Tangrot J."/>
            <person name="Rosling A."/>
        </authorList>
    </citation>
    <scope>NUCLEOTIDE SEQUENCE</scope>
    <source>
        <strain evidence="1">IN212</strain>
    </source>
</reference>
<proteinExistence type="predicted"/>
<feature type="non-terminal residue" evidence="1">
    <location>
        <position position="1"/>
    </location>
</feature>
<dbReference type="AlphaFoldDB" id="A0A9N9NF84"/>
<feature type="non-terminal residue" evidence="1">
    <location>
        <position position="126"/>
    </location>
</feature>